<reference evidence="1" key="1">
    <citation type="journal article" date="2018" name="Genome Biol.">
        <title>SKESA: strategic k-mer extension for scrupulous assemblies.</title>
        <authorList>
            <person name="Souvorov A."/>
            <person name="Agarwala R."/>
            <person name="Lipman D.J."/>
        </authorList>
    </citation>
    <scope>NUCLEOTIDE SEQUENCE</scope>
    <source>
        <strain evidence="1">ID125378</strain>
    </source>
</reference>
<reference evidence="1" key="2">
    <citation type="submission" date="2018-07" db="EMBL/GenBank/DDBJ databases">
        <authorList>
            <consortium name="NCBI Pathogen Detection Project"/>
        </authorList>
    </citation>
    <scope>NUCLEOTIDE SEQUENCE</scope>
    <source>
        <strain evidence="1">ID125378</strain>
    </source>
</reference>
<proteinExistence type="predicted"/>
<dbReference type="EMBL" id="DAASHP010000075">
    <property type="protein sequence ID" value="HAE5559238.1"/>
    <property type="molecule type" value="Genomic_DNA"/>
</dbReference>
<protein>
    <submittedName>
        <fullName evidence="1">Transcriptional regulator</fullName>
    </submittedName>
</protein>
<feature type="non-terminal residue" evidence="1">
    <location>
        <position position="1"/>
    </location>
</feature>
<name>A0A733FYE5_SALET</name>
<sequence length="55" mass="6647">FLESEQRIDNNPGLLPLVLVAHGEAIAEKMWNKFKNEDNIWFKRWKQDPRLIKLR</sequence>
<organism evidence="1">
    <name type="scientific">Salmonella enterica subsp. enterica serovar Heidelberg</name>
    <dbReference type="NCBI Taxonomy" id="611"/>
    <lineage>
        <taxon>Bacteria</taxon>
        <taxon>Pseudomonadati</taxon>
        <taxon>Pseudomonadota</taxon>
        <taxon>Gammaproteobacteria</taxon>
        <taxon>Enterobacterales</taxon>
        <taxon>Enterobacteriaceae</taxon>
        <taxon>Salmonella</taxon>
    </lineage>
</organism>
<gene>
    <name evidence="1" type="ORF">G4J70_003125</name>
</gene>
<accession>A0A733FYE5</accession>
<dbReference type="AlphaFoldDB" id="A0A733FYE5"/>
<comment type="caution">
    <text evidence="1">The sequence shown here is derived from an EMBL/GenBank/DDBJ whole genome shotgun (WGS) entry which is preliminary data.</text>
</comment>
<evidence type="ECO:0000313" key="1">
    <source>
        <dbReference type="EMBL" id="HAE5559238.1"/>
    </source>
</evidence>